<dbReference type="KEGG" id="scm:SCHCO_02604198"/>
<dbReference type="HOGENOM" id="CLU_105134_3_1_1"/>
<dbReference type="OrthoDB" id="4225815at2759"/>
<keyword evidence="4 6" id="KW-0964">Secreted</keyword>
<dbReference type="RefSeq" id="XP_003035486.1">
    <property type="nucleotide sequence ID" value="XM_003035440.2"/>
</dbReference>
<dbReference type="SMART" id="SM00075">
    <property type="entry name" value="HYDRO"/>
    <property type="match status" value="1"/>
</dbReference>
<gene>
    <name evidence="7" type="primary">HYD4</name>
    <name evidence="7" type="ORF">SCHCODRAFT_51576</name>
</gene>
<sequence>MRFTLAAVLALPLLVSAAAPGNNKCNTGEVQCCNQVTTPKDAAQSDVTAGLIGALIGPITGPLVGLHCSPLSLVGVGGACQASAQAVCCENVHETGLVNVGCTPIDLKA</sequence>
<evidence type="ECO:0000256" key="1">
    <source>
        <dbReference type="ARBA" id="ARBA00004191"/>
    </source>
</evidence>
<keyword evidence="8" id="KW-1185">Reference proteome</keyword>
<feature type="signal peptide" evidence="6">
    <location>
        <begin position="1"/>
        <end position="17"/>
    </location>
</feature>
<dbReference type="EMBL" id="GL377303">
    <property type="protein sequence ID" value="EFJ00584.1"/>
    <property type="molecule type" value="Genomic_DNA"/>
</dbReference>
<dbReference type="GO" id="GO:0009277">
    <property type="term" value="C:fungal-type cell wall"/>
    <property type="evidence" value="ECO:0007669"/>
    <property type="project" value="InterPro"/>
</dbReference>
<evidence type="ECO:0000256" key="5">
    <source>
        <dbReference type="ARBA" id="ARBA00023157"/>
    </source>
</evidence>
<name>D8PU87_SCHCM</name>
<keyword evidence="3 6" id="KW-0134">Cell wall</keyword>
<dbReference type="VEuPathDB" id="FungiDB:SCHCODRAFT_02604198"/>
<accession>D8PU87</accession>
<dbReference type="InterPro" id="IPR001338">
    <property type="entry name" value="Class_I_Hydrophobin"/>
</dbReference>
<keyword evidence="5 6" id="KW-1015">Disulfide bond</keyword>
<feature type="chain" id="PRO_5013986095" description="Hydrophobin" evidence="6">
    <location>
        <begin position="18"/>
        <end position="109"/>
    </location>
</feature>
<dbReference type="Pfam" id="PF01185">
    <property type="entry name" value="Hydrophobin"/>
    <property type="match status" value="1"/>
</dbReference>
<comment type="similarity">
    <text evidence="2 6">Belongs to the fungal hydrophobin family.</text>
</comment>
<dbReference type="GeneID" id="9586910"/>
<reference evidence="7 8" key="1">
    <citation type="journal article" date="2010" name="Nat. Biotechnol.">
        <title>Genome sequence of the model mushroom Schizophyllum commune.</title>
        <authorList>
            <person name="Ohm R.A."/>
            <person name="de Jong J.F."/>
            <person name="Lugones L.G."/>
            <person name="Aerts A."/>
            <person name="Kothe E."/>
            <person name="Stajich J.E."/>
            <person name="de Vries R.P."/>
            <person name="Record E."/>
            <person name="Levasseur A."/>
            <person name="Baker S.E."/>
            <person name="Bartholomew K.A."/>
            <person name="Coutinho P.M."/>
            <person name="Erdmann S."/>
            <person name="Fowler T.J."/>
            <person name="Gathman A.C."/>
            <person name="Lombard V."/>
            <person name="Henrissat B."/>
            <person name="Knabe N."/>
            <person name="Kuees U."/>
            <person name="Lilly W.W."/>
            <person name="Lindquist E."/>
            <person name="Lucas S."/>
            <person name="Magnuson J.K."/>
            <person name="Piumi F."/>
            <person name="Raudaskoski M."/>
            <person name="Salamov A."/>
            <person name="Schmutz J."/>
            <person name="Schwarze F.W.M.R."/>
            <person name="vanKuyk P.A."/>
            <person name="Horton J.S."/>
            <person name="Grigoriev I.V."/>
            <person name="Woesten H.A.B."/>
        </authorList>
    </citation>
    <scope>NUCLEOTIDE SEQUENCE [LARGE SCALE GENOMIC DNA]</scope>
    <source>
        <strain evidence="8">H4-8 / FGSC 9210</strain>
    </source>
</reference>
<evidence type="ECO:0000256" key="3">
    <source>
        <dbReference type="ARBA" id="ARBA00022512"/>
    </source>
</evidence>
<comment type="subcellular location">
    <subcellularLocation>
        <location evidence="1 6">Secreted</location>
        <location evidence="1 6">Cell wall</location>
    </subcellularLocation>
</comment>
<evidence type="ECO:0000313" key="7">
    <source>
        <dbReference type="EMBL" id="EFJ00584.1"/>
    </source>
</evidence>
<evidence type="ECO:0000313" key="8">
    <source>
        <dbReference type="Proteomes" id="UP000007431"/>
    </source>
</evidence>
<proteinExistence type="inferred from homology"/>
<dbReference type="InParanoid" id="D8PU87"/>
<evidence type="ECO:0000256" key="6">
    <source>
        <dbReference type="RuleBase" id="RU365009"/>
    </source>
</evidence>
<evidence type="ECO:0000256" key="2">
    <source>
        <dbReference type="ARBA" id="ARBA00010446"/>
    </source>
</evidence>
<dbReference type="GO" id="GO:0005199">
    <property type="term" value="F:structural constituent of cell wall"/>
    <property type="evidence" value="ECO:0007669"/>
    <property type="project" value="InterPro"/>
</dbReference>
<organism evidence="8">
    <name type="scientific">Schizophyllum commune (strain H4-8 / FGSC 9210)</name>
    <name type="common">Split gill fungus</name>
    <dbReference type="NCBI Taxonomy" id="578458"/>
    <lineage>
        <taxon>Eukaryota</taxon>
        <taxon>Fungi</taxon>
        <taxon>Dikarya</taxon>
        <taxon>Basidiomycota</taxon>
        <taxon>Agaricomycotina</taxon>
        <taxon>Agaricomycetes</taxon>
        <taxon>Agaricomycetidae</taxon>
        <taxon>Agaricales</taxon>
        <taxon>Schizophyllaceae</taxon>
        <taxon>Schizophyllum</taxon>
    </lineage>
</organism>
<dbReference type="AlphaFoldDB" id="D8PU87"/>
<protein>
    <recommendedName>
        <fullName evidence="6">Hydrophobin</fullName>
    </recommendedName>
</protein>
<evidence type="ECO:0000256" key="4">
    <source>
        <dbReference type="ARBA" id="ARBA00022525"/>
    </source>
</evidence>
<dbReference type="OMA" id="GIINIGC"/>
<dbReference type="Proteomes" id="UP000007431">
    <property type="component" value="Unassembled WGS sequence"/>
</dbReference>
<dbReference type="CDD" id="cd23507">
    <property type="entry name" value="hydrophobin_I"/>
    <property type="match status" value="1"/>
</dbReference>
<keyword evidence="6" id="KW-0732">Signal</keyword>